<accession>A0A2J7TEJ1</accession>
<evidence type="ECO:0000313" key="3">
    <source>
        <dbReference type="Proteomes" id="UP000236286"/>
    </source>
</evidence>
<evidence type="ECO:0000313" key="2">
    <source>
        <dbReference type="EMBL" id="PNG25184.1"/>
    </source>
</evidence>
<dbReference type="OrthoDB" id="9821620at2"/>
<keyword evidence="1" id="KW-0472">Membrane</keyword>
<organism evidence="2 3">
    <name type="scientific">Methylocella silvestris</name>
    <dbReference type="NCBI Taxonomy" id="199596"/>
    <lineage>
        <taxon>Bacteria</taxon>
        <taxon>Pseudomonadati</taxon>
        <taxon>Pseudomonadota</taxon>
        <taxon>Alphaproteobacteria</taxon>
        <taxon>Hyphomicrobiales</taxon>
        <taxon>Beijerinckiaceae</taxon>
        <taxon>Methylocella</taxon>
    </lineage>
</organism>
<evidence type="ECO:0000256" key="1">
    <source>
        <dbReference type="SAM" id="Phobius"/>
    </source>
</evidence>
<dbReference type="EMBL" id="PDZR01000018">
    <property type="protein sequence ID" value="PNG25184.1"/>
    <property type="molecule type" value="Genomic_DNA"/>
</dbReference>
<reference evidence="2 3" key="1">
    <citation type="submission" date="2017-10" db="EMBL/GenBank/DDBJ databases">
        <title>Genome announcement of Methylocella silvestris TVC from permafrost.</title>
        <authorList>
            <person name="Wang J."/>
            <person name="Geng K."/>
            <person name="Ul-Haque F."/>
            <person name="Crombie A.T."/>
            <person name="Street L.E."/>
            <person name="Wookey P.A."/>
            <person name="Murrell J.C."/>
            <person name="Pratscher J."/>
        </authorList>
    </citation>
    <scope>NUCLEOTIDE SEQUENCE [LARGE SCALE GENOMIC DNA]</scope>
    <source>
        <strain evidence="2 3">TVC</strain>
    </source>
</reference>
<dbReference type="Proteomes" id="UP000236286">
    <property type="component" value="Unassembled WGS sequence"/>
</dbReference>
<proteinExistence type="predicted"/>
<dbReference type="RefSeq" id="WP_102844453.1">
    <property type="nucleotide sequence ID" value="NZ_PDZR01000018.1"/>
</dbReference>
<comment type="caution">
    <text evidence="2">The sequence shown here is derived from an EMBL/GenBank/DDBJ whole genome shotgun (WGS) entry which is preliminary data.</text>
</comment>
<name>A0A2J7TEJ1_METSI</name>
<feature type="transmembrane region" description="Helical" evidence="1">
    <location>
        <begin position="61"/>
        <end position="82"/>
    </location>
</feature>
<keyword evidence="1" id="KW-0812">Transmembrane</keyword>
<sequence>MPLLAQIIIFIVLAVVFDVGITALAYWMTKYPPTAAFKDPFWESFWPDFKDPFWANFWPGLASNLWVGSVTALIIGVIVWLLQESWQERRRRSDENAKMHRDAIALANGLYAEFPAKPVFLTNSETAAQRFEAEHQQAQSRVLSPILDDKAVDCAPLAARRMYQKIKNALPMVWSEDSPVASLTYFFTEFVAAYDQMSFAARTLDYRLAYHARRLNGGAADDIKSEADRCYFIGRLLGYTDARLLEILAAEDPEEQVALPKRHGRLKKVAALGQPGEDFVSGLQRVRELMISLRDTPRTVPSDYRGMILSDTPWRSPG</sequence>
<dbReference type="AlphaFoldDB" id="A0A2J7TEJ1"/>
<keyword evidence="1" id="KW-1133">Transmembrane helix</keyword>
<feature type="transmembrane region" description="Helical" evidence="1">
    <location>
        <begin position="7"/>
        <end position="28"/>
    </location>
</feature>
<gene>
    <name evidence="2" type="ORF">CR492_14470</name>
</gene>
<protein>
    <submittedName>
        <fullName evidence="2">Uncharacterized protein</fullName>
    </submittedName>
</protein>